<dbReference type="Proteomes" id="UP000324974">
    <property type="component" value="Chromosome"/>
</dbReference>
<accession>A0A5C1ASH0</accession>
<dbReference type="RefSeq" id="WP_149114503.1">
    <property type="nucleotide sequence ID" value="NZ_CP042425.1"/>
</dbReference>
<name>A0A5C1ASH0_9BACT</name>
<gene>
    <name evidence="1" type="ORF">PX52LOC_07272</name>
</gene>
<dbReference type="OrthoDB" id="9810159at2"/>
<proteinExistence type="predicted"/>
<evidence type="ECO:0008006" key="3">
    <source>
        <dbReference type="Google" id="ProtNLM"/>
    </source>
</evidence>
<dbReference type="EMBL" id="CP042425">
    <property type="protein sequence ID" value="QEL20184.1"/>
    <property type="molecule type" value="Genomic_DNA"/>
</dbReference>
<reference evidence="2" key="1">
    <citation type="submission" date="2019-08" db="EMBL/GenBank/DDBJ databases">
        <title>Limnoglobus roseus gen. nov., sp. nov., a novel freshwater planctomycete with a giant genome from the family Gemmataceae.</title>
        <authorList>
            <person name="Kulichevskaya I.S."/>
            <person name="Naumoff D.G."/>
            <person name="Miroshnikov K."/>
            <person name="Ivanova A."/>
            <person name="Philippov D.A."/>
            <person name="Hakobyan A."/>
            <person name="Rijpstra I.C."/>
            <person name="Sinninghe Damste J.S."/>
            <person name="Liesack W."/>
            <person name="Dedysh S.N."/>
        </authorList>
    </citation>
    <scope>NUCLEOTIDE SEQUENCE [LARGE SCALE GENOMIC DNA]</scope>
    <source>
        <strain evidence="2">PX52</strain>
    </source>
</reference>
<dbReference type="CDD" id="cd08584">
    <property type="entry name" value="PI-PLCc_GDPD_SF_unchar2"/>
    <property type="match status" value="1"/>
</dbReference>
<dbReference type="AlphaFoldDB" id="A0A5C1ASH0"/>
<keyword evidence="2" id="KW-1185">Reference proteome</keyword>
<sequence length="199" mass="23052">MNYIAHRVNTAAQLRTVPSEYGLEIDLRDRGERLILQHDPFGDGEDFETWLNDYRHGTIILNVKSERIELRILDVLKQRGITDYFFLDCSFPMIRLLNRNGERKIAVRFSEYEPIEGCLALAGQVDWVWVDCFTRMPLDPASYAKLKASFKLCAVSPELQGRPVETIADYARELAPFPMDAICTKRPDLWRQTEVRRAA</sequence>
<dbReference type="KEGG" id="lrs:PX52LOC_07272"/>
<organism evidence="1 2">
    <name type="scientific">Limnoglobus roseus</name>
    <dbReference type="NCBI Taxonomy" id="2598579"/>
    <lineage>
        <taxon>Bacteria</taxon>
        <taxon>Pseudomonadati</taxon>
        <taxon>Planctomycetota</taxon>
        <taxon>Planctomycetia</taxon>
        <taxon>Gemmatales</taxon>
        <taxon>Gemmataceae</taxon>
        <taxon>Limnoglobus</taxon>
    </lineage>
</organism>
<evidence type="ECO:0000313" key="2">
    <source>
        <dbReference type="Proteomes" id="UP000324974"/>
    </source>
</evidence>
<protein>
    <recommendedName>
        <fullName evidence="3">Glycerophosphodiester phosphodiesterase</fullName>
    </recommendedName>
</protein>
<evidence type="ECO:0000313" key="1">
    <source>
        <dbReference type="EMBL" id="QEL20184.1"/>
    </source>
</evidence>